<keyword evidence="1" id="KW-0472">Membrane</keyword>
<protein>
    <submittedName>
        <fullName evidence="2">Uncharacterized protein</fullName>
    </submittedName>
</protein>
<keyword evidence="1" id="KW-1133">Transmembrane helix</keyword>
<gene>
    <name evidence="2" type="ORF">F0L46_11860</name>
</gene>
<keyword evidence="3" id="KW-1185">Reference proteome</keyword>
<reference evidence="2 3" key="1">
    <citation type="submission" date="2019-09" db="EMBL/GenBank/DDBJ databases">
        <title>Salinarimonas rosea gen. nov., sp. nov., a new member of the a-2 subgroup of the Proteobacteria.</title>
        <authorList>
            <person name="Liu J."/>
        </authorList>
    </citation>
    <scope>NUCLEOTIDE SEQUENCE [LARGE SCALE GENOMIC DNA]</scope>
    <source>
        <strain evidence="2 3">BN140002</strain>
    </source>
</reference>
<name>A0A5B2VD21_9HYPH</name>
<proteinExistence type="predicted"/>
<accession>A0A5B2VD21</accession>
<keyword evidence="1" id="KW-0812">Transmembrane</keyword>
<dbReference type="RefSeq" id="WP_188311938.1">
    <property type="nucleotide sequence ID" value="NZ_VUOA01000021.1"/>
</dbReference>
<dbReference type="AlphaFoldDB" id="A0A5B2VD21"/>
<organism evidence="2 3">
    <name type="scientific">Salinarimonas soli</name>
    <dbReference type="NCBI Taxonomy" id="1638099"/>
    <lineage>
        <taxon>Bacteria</taxon>
        <taxon>Pseudomonadati</taxon>
        <taxon>Pseudomonadota</taxon>
        <taxon>Alphaproteobacteria</taxon>
        <taxon>Hyphomicrobiales</taxon>
        <taxon>Salinarimonadaceae</taxon>
        <taxon>Salinarimonas</taxon>
    </lineage>
</organism>
<evidence type="ECO:0000313" key="2">
    <source>
        <dbReference type="EMBL" id="KAA2236961.1"/>
    </source>
</evidence>
<comment type="caution">
    <text evidence="2">The sequence shown here is derived from an EMBL/GenBank/DDBJ whole genome shotgun (WGS) entry which is preliminary data.</text>
</comment>
<evidence type="ECO:0000313" key="3">
    <source>
        <dbReference type="Proteomes" id="UP000323142"/>
    </source>
</evidence>
<dbReference type="EMBL" id="VUOA01000021">
    <property type="protein sequence ID" value="KAA2236961.1"/>
    <property type="molecule type" value="Genomic_DNA"/>
</dbReference>
<sequence length="81" mass="8278">MLASGILQELAMVGAALALFLTICAIEGSSYGCGSGGPASGQPPPATCKAEPVQGPMFWRFVFLYAGSAALLAYSLGHMPR</sequence>
<evidence type="ECO:0000256" key="1">
    <source>
        <dbReference type="SAM" id="Phobius"/>
    </source>
</evidence>
<feature type="transmembrane region" description="Helical" evidence="1">
    <location>
        <begin position="57"/>
        <end position="77"/>
    </location>
</feature>
<reference evidence="2 3" key="2">
    <citation type="submission" date="2019-09" db="EMBL/GenBank/DDBJ databases">
        <authorList>
            <person name="Jin C."/>
        </authorList>
    </citation>
    <scope>NUCLEOTIDE SEQUENCE [LARGE SCALE GENOMIC DNA]</scope>
    <source>
        <strain evidence="2 3">BN140002</strain>
    </source>
</reference>
<dbReference type="Proteomes" id="UP000323142">
    <property type="component" value="Unassembled WGS sequence"/>
</dbReference>